<dbReference type="EMBL" id="CP093345">
    <property type="protein sequence ID" value="WOG93123.1"/>
    <property type="molecule type" value="Genomic_DNA"/>
</dbReference>
<dbReference type="CDD" id="cd09274">
    <property type="entry name" value="RNase_HI_RT_Ty3"/>
    <property type="match status" value="1"/>
</dbReference>
<dbReference type="InterPro" id="IPR000477">
    <property type="entry name" value="RT_dom"/>
</dbReference>
<evidence type="ECO:0000313" key="2">
    <source>
        <dbReference type="EMBL" id="WOG93123.1"/>
    </source>
</evidence>
<reference evidence="3" key="1">
    <citation type="journal article" date="2016" name="Nat. Genet.">
        <title>A high-quality carrot genome assembly provides new insights into carotenoid accumulation and asterid genome evolution.</title>
        <authorList>
            <person name="Iorizzo M."/>
            <person name="Ellison S."/>
            <person name="Senalik D."/>
            <person name="Zeng P."/>
            <person name="Satapoomin P."/>
            <person name="Huang J."/>
            <person name="Bowman M."/>
            <person name="Iovene M."/>
            <person name="Sanseverino W."/>
            <person name="Cavagnaro P."/>
            <person name="Yildiz M."/>
            <person name="Macko-Podgorni A."/>
            <person name="Moranska E."/>
            <person name="Grzebelus E."/>
            <person name="Grzebelus D."/>
            <person name="Ashrafi H."/>
            <person name="Zheng Z."/>
            <person name="Cheng S."/>
            <person name="Spooner D."/>
            <person name="Van Deynze A."/>
            <person name="Simon P."/>
        </authorList>
    </citation>
    <scope>NUCLEOTIDE SEQUENCE</scope>
    <source>
        <tissue evidence="3">Leaf</tissue>
    </source>
</reference>
<dbReference type="Gene3D" id="3.30.70.270">
    <property type="match status" value="2"/>
</dbReference>
<dbReference type="PANTHER" id="PTHR33064">
    <property type="entry name" value="POL PROTEIN"/>
    <property type="match status" value="1"/>
</dbReference>
<gene>
    <name evidence="2" type="ORF">DCAR_0312404</name>
    <name evidence="3" type="ORF">DCAR_0312405</name>
</gene>
<feature type="domain" description="Reverse transcriptase" evidence="1">
    <location>
        <begin position="1"/>
        <end position="151"/>
    </location>
</feature>
<dbReference type="SUPFAM" id="SSF56672">
    <property type="entry name" value="DNA/RNA polymerases"/>
    <property type="match status" value="1"/>
</dbReference>
<evidence type="ECO:0000313" key="4">
    <source>
        <dbReference type="Proteomes" id="UP000077755"/>
    </source>
</evidence>
<accession>A0AAF0WP00</accession>
<dbReference type="CDD" id="cd01647">
    <property type="entry name" value="RT_LTR"/>
    <property type="match status" value="1"/>
</dbReference>
<keyword evidence="4" id="KW-1185">Reference proteome</keyword>
<dbReference type="PROSITE" id="PS50878">
    <property type="entry name" value="RT_POL"/>
    <property type="match status" value="1"/>
</dbReference>
<proteinExistence type="predicted"/>
<dbReference type="InterPro" id="IPR043502">
    <property type="entry name" value="DNA/RNA_pol_sf"/>
</dbReference>
<name>A0AAF0WP00_DAUCS</name>
<evidence type="ECO:0000259" key="1">
    <source>
        <dbReference type="PROSITE" id="PS50878"/>
    </source>
</evidence>
<dbReference type="Pfam" id="PF17919">
    <property type="entry name" value="RT_RNaseH_2"/>
    <property type="match status" value="1"/>
</dbReference>
<dbReference type="InterPro" id="IPR043128">
    <property type="entry name" value="Rev_trsase/Diguanyl_cyclase"/>
</dbReference>
<dbReference type="Pfam" id="PF00078">
    <property type="entry name" value="RVT_1"/>
    <property type="match status" value="1"/>
</dbReference>
<dbReference type="AlphaFoldDB" id="A0AAF0WP00"/>
<dbReference type="Proteomes" id="UP000077755">
    <property type="component" value="Chromosome 3"/>
</dbReference>
<evidence type="ECO:0000313" key="3">
    <source>
        <dbReference type="EMBL" id="WOG93124.1"/>
    </source>
</evidence>
<dbReference type="EMBL" id="CP093345">
    <property type="protein sequence ID" value="WOG93124.1"/>
    <property type="molecule type" value="Genomic_DNA"/>
</dbReference>
<sequence length="377" mass="44578">MVIDYRELNKKTIFDGYFLPYKRNLINKTSNKRWFSKFDCKSGYWQIKLTEESRCLTAFSVPQGHYEWIVLPFGLRTAPQIFQRRMDKIFREMNDFCLVYIDDILIFSDSLSDHIKHLEDFIKTIRKHGILLSERKSEVFKNKIEYLGYIIDSEGIQLQDHISTKIKNFKETLENKKEVQQFLGIINYASDYIKDLPKLRKPLQDLIKKNKIFEWTKEHTNIIKLLKTKVENLPKLRLPKDTDQLELFTDASDIGWGAVLVAFEKDDIDKENPLICGYGAGTWKPNEKNYHINEKELLAVKLGIKRFHYHLLPVKFIVRTDNTQVRSFIFNKIDPLPELNKRRNWQAFFSCYDFVIKNISGTKNVLADFLSRENGQG</sequence>
<dbReference type="InterPro" id="IPR051320">
    <property type="entry name" value="Viral_Replic_Matur_Polypro"/>
</dbReference>
<organism evidence="3 4">
    <name type="scientific">Daucus carota subsp. sativus</name>
    <name type="common">Carrot</name>
    <dbReference type="NCBI Taxonomy" id="79200"/>
    <lineage>
        <taxon>Eukaryota</taxon>
        <taxon>Viridiplantae</taxon>
        <taxon>Streptophyta</taxon>
        <taxon>Embryophyta</taxon>
        <taxon>Tracheophyta</taxon>
        <taxon>Spermatophyta</taxon>
        <taxon>Magnoliopsida</taxon>
        <taxon>eudicotyledons</taxon>
        <taxon>Gunneridae</taxon>
        <taxon>Pentapetalae</taxon>
        <taxon>asterids</taxon>
        <taxon>campanulids</taxon>
        <taxon>Apiales</taxon>
        <taxon>Apiaceae</taxon>
        <taxon>Apioideae</taxon>
        <taxon>Scandiceae</taxon>
        <taxon>Daucinae</taxon>
        <taxon>Daucus</taxon>
        <taxon>Daucus sect. Daucus</taxon>
    </lineage>
</organism>
<dbReference type="InterPro" id="IPR041577">
    <property type="entry name" value="RT_RNaseH_2"/>
</dbReference>
<dbReference type="PANTHER" id="PTHR33064:SF37">
    <property type="entry name" value="RIBONUCLEASE H"/>
    <property type="match status" value="1"/>
</dbReference>
<reference evidence="3" key="2">
    <citation type="submission" date="2022-03" db="EMBL/GenBank/DDBJ databases">
        <title>Draft title - Genomic analysis of global carrot germplasm unveils the trajectory of domestication and the origin of high carotenoid orange carrot.</title>
        <authorList>
            <person name="Iorizzo M."/>
            <person name="Ellison S."/>
            <person name="Senalik D."/>
            <person name="Macko-Podgorni A."/>
            <person name="Grzebelus D."/>
            <person name="Bostan H."/>
            <person name="Rolling W."/>
            <person name="Curaba J."/>
            <person name="Simon P."/>
        </authorList>
    </citation>
    <scope>NUCLEOTIDE SEQUENCE</scope>
    <source>
        <tissue evidence="3">Leaf</tissue>
    </source>
</reference>
<protein>
    <recommendedName>
        <fullName evidence="1">Reverse transcriptase domain-containing protein</fullName>
    </recommendedName>
</protein>